<sequence length="32" mass="3608">MQGEITPAEYARLAANIYYVLASRGTRGCRLY</sequence>
<evidence type="ECO:0000313" key="2">
    <source>
        <dbReference type="Proteomes" id="UP000520767"/>
    </source>
</evidence>
<dbReference type="AlphaFoldDB" id="A0A7W7VII6"/>
<proteinExistence type="predicted"/>
<evidence type="ECO:0000313" key="1">
    <source>
        <dbReference type="EMBL" id="MBB4911100.1"/>
    </source>
</evidence>
<dbReference type="EMBL" id="JACHJQ010000009">
    <property type="protein sequence ID" value="MBB4911100.1"/>
    <property type="molecule type" value="Genomic_DNA"/>
</dbReference>
<protein>
    <submittedName>
        <fullName evidence="1">Uncharacterized protein</fullName>
    </submittedName>
</protein>
<accession>A0A7W7VII6</accession>
<name>A0A7W7VII6_9PSEU</name>
<comment type="caution">
    <text evidence="1">The sequence shown here is derived from an EMBL/GenBank/DDBJ whole genome shotgun (WGS) entry which is preliminary data.</text>
</comment>
<dbReference type="Proteomes" id="UP000520767">
    <property type="component" value="Unassembled WGS sequence"/>
</dbReference>
<keyword evidence="2" id="KW-1185">Reference proteome</keyword>
<organism evidence="1 2">
    <name type="scientific">Actinophytocola algeriensis</name>
    <dbReference type="NCBI Taxonomy" id="1768010"/>
    <lineage>
        <taxon>Bacteria</taxon>
        <taxon>Bacillati</taxon>
        <taxon>Actinomycetota</taxon>
        <taxon>Actinomycetes</taxon>
        <taxon>Pseudonocardiales</taxon>
        <taxon>Pseudonocardiaceae</taxon>
    </lineage>
</organism>
<gene>
    <name evidence="1" type="ORF">FHR82_007360</name>
</gene>
<reference evidence="1 2" key="1">
    <citation type="submission" date="2020-08" db="EMBL/GenBank/DDBJ databases">
        <title>Genomic Encyclopedia of Type Strains, Phase III (KMG-III): the genomes of soil and plant-associated and newly described type strains.</title>
        <authorList>
            <person name="Whitman W."/>
        </authorList>
    </citation>
    <scope>NUCLEOTIDE SEQUENCE [LARGE SCALE GENOMIC DNA]</scope>
    <source>
        <strain evidence="1 2">CECT 8960</strain>
    </source>
</reference>